<reference evidence="2 3" key="1">
    <citation type="journal article" date="2020" name="Int. J. Syst. Evol. Microbiol.">
        <title>Novel acetic acid bacteria from cider fermentations: Acetobacter conturbans sp. nov. and Acetobacter fallax sp. nov.</title>
        <authorList>
            <person name="Sombolestani A.S."/>
            <person name="Cleenwerck I."/>
            <person name="Cnockaert M."/>
            <person name="Borremans W."/>
            <person name="Wieme A.D."/>
            <person name="De Vuyst L."/>
            <person name="Vandamme P."/>
        </authorList>
    </citation>
    <scope>NUCLEOTIDE SEQUENCE [LARGE SCALE GENOMIC DNA]</scope>
    <source>
        <strain evidence="2 3">LMG 30640</strain>
    </source>
</reference>
<evidence type="ECO:0008006" key="4">
    <source>
        <dbReference type="Google" id="ProtNLM"/>
    </source>
</evidence>
<accession>A0ABX0JJP9</accession>
<evidence type="ECO:0000313" key="2">
    <source>
        <dbReference type="EMBL" id="NHN83089.1"/>
    </source>
</evidence>
<dbReference type="EMBL" id="WOTB01000001">
    <property type="protein sequence ID" value="NHN83089.1"/>
    <property type="molecule type" value="Genomic_DNA"/>
</dbReference>
<organism evidence="2 3">
    <name type="scientific">Acetobacter musti</name>
    <dbReference type="NCBI Taxonomy" id="864732"/>
    <lineage>
        <taxon>Bacteria</taxon>
        <taxon>Pseudomonadati</taxon>
        <taxon>Pseudomonadota</taxon>
        <taxon>Alphaproteobacteria</taxon>
        <taxon>Acetobacterales</taxon>
        <taxon>Acetobacteraceae</taxon>
        <taxon>Acetobacter</taxon>
    </lineage>
</organism>
<dbReference type="Proteomes" id="UP000635278">
    <property type="component" value="Unassembled WGS sequence"/>
</dbReference>
<protein>
    <recommendedName>
        <fullName evidence="4">Transposase</fullName>
    </recommendedName>
</protein>
<sequence>MSGIVCVIRNGLQWKDTLQACDPHKSLHNASSAGAVRGVFDRIFTALTERAGRSKRLMTDATHLRAPGIQRPLCSEREFSHHPGRTKGGLNSKLHAMYDGQGRACIPPGKN</sequence>
<proteinExistence type="predicted"/>
<name>A0ABX0JJP9_9PROT</name>
<evidence type="ECO:0000313" key="3">
    <source>
        <dbReference type="Proteomes" id="UP000635278"/>
    </source>
</evidence>
<feature type="region of interest" description="Disordered" evidence="1">
    <location>
        <begin position="72"/>
        <end position="93"/>
    </location>
</feature>
<comment type="caution">
    <text evidence="2">The sequence shown here is derived from an EMBL/GenBank/DDBJ whole genome shotgun (WGS) entry which is preliminary data.</text>
</comment>
<evidence type="ECO:0000256" key="1">
    <source>
        <dbReference type="SAM" id="MobiDB-lite"/>
    </source>
</evidence>
<keyword evidence="3" id="KW-1185">Reference proteome</keyword>
<gene>
    <name evidence="2" type="ORF">GOB93_00295</name>
</gene>